<dbReference type="EMBL" id="AYKW01000031">
    <property type="protein sequence ID" value="PIL27980.1"/>
    <property type="molecule type" value="Genomic_DNA"/>
</dbReference>
<sequence length="335" mass="37302">MLAFMAPPIPPLPAPVPVHPRSLKRPRGLWRQRRLEAVQAPRSPWPLKETPSHDWRPHRLPSGSPRPSHSPTPTFVQLRSPSATSRRSLTPSADPDDDLAHENDDARSVSSSSSKRRRISGHFASDSDPTPSPTAGSAHACESITSPSLFPSHATVLLPPRRSPIPVPSMSPQLISRSVSDATSASNPSSFAAKTKHRQLSLDTPTRSADYEDWENLKELFARAADRYDADEFPEAVPLLRAVIRECHRFLIDHPDPSVVYADPRPNRSSRSPEAITPTEERLHRDWDSDIDTPSVASWSSRRRASMAVSASRYVPCLPRWIRKASDSLERFQSD</sequence>
<comment type="caution">
    <text evidence="2">The sequence shown here is derived from an EMBL/GenBank/DDBJ whole genome shotgun (WGS) entry which is preliminary data.</text>
</comment>
<organism evidence="2 3">
    <name type="scientific">Ganoderma sinense ZZ0214-1</name>
    <dbReference type="NCBI Taxonomy" id="1077348"/>
    <lineage>
        <taxon>Eukaryota</taxon>
        <taxon>Fungi</taxon>
        <taxon>Dikarya</taxon>
        <taxon>Basidiomycota</taxon>
        <taxon>Agaricomycotina</taxon>
        <taxon>Agaricomycetes</taxon>
        <taxon>Polyporales</taxon>
        <taxon>Polyporaceae</taxon>
        <taxon>Ganoderma</taxon>
    </lineage>
</organism>
<evidence type="ECO:0000313" key="2">
    <source>
        <dbReference type="EMBL" id="PIL27980.1"/>
    </source>
</evidence>
<protein>
    <submittedName>
        <fullName evidence="2">Uncharacterized protein</fullName>
    </submittedName>
</protein>
<feature type="compositionally biased region" description="Basic and acidic residues" evidence="1">
    <location>
        <begin position="98"/>
        <end position="107"/>
    </location>
</feature>
<dbReference type="Proteomes" id="UP000230002">
    <property type="component" value="Unassembled WGS sequence"/>
</dbReference>
<dbReference type="AlphaFoldDB" id="A0A2G8S2I1"/>
<feature type="region of interest" description="Disordered" evidence="1">
    <location>
        <begin position="1"/>
        <end position="204"/>
    </location>
</feature>
<proteinExistence type="predicted"/>
<name>A0A2G8S2I1_9APHY</name>
<dbReference type="STRING" id="1077348.A0A2G8S2I1"/>
<reference evidence="2 3" key="1">
    <citation type="journal article" date="2015" name="Sci. Rep.">
        <title>Chromosome-level genome map provides insights into diverse defense mechanisms in the medicinal fungus Ganoderma sinense.</title>
        <authorList>
            <person name="Zhu Y."/>
            <person name="Xu J."/>
            <person name="Sun C."/>
            <person name="Zhou S."/>
            <person name="Xu H."/>
            <person name="Nelson D.R."/>
            <person name="Qian J."/>
            <person name="Song J."/>
            <person name="Luo H."/>
            <person name="Xiang L."/>
            <person name="Li Y."/>
            <person name="Xu Z."/>
            <person name="Ji A."/>
            <person name="Wang L."/>
            <person name="Lu S."/>
            <person name="Hayward A."/>
            <person name="Sun W."/>
            <person name="Li X."/>
            <person name="Schwartz D.C."/>
            <person name="Wang Y."/>
            <person name="Chen S."/>
        </authorList>
    </citation>
    <scope>NUCLEOTIDE SEQUENCE [LARGE SCALE GENOMIC DNA]</scope>
    <source>
        <strain evidence="2 3">ZZ0214-1</strain>
    </source>
</reference>
<evidence type="ECO:0000256" key="1">
    <source>
        <dbReference type="SAM" id="MobiDB-lite"/>
    </source>
</evidence>
<keyword evidence="3" id="KW-1185">Reference proteome</keyword>
<feature type="compositionally biased region" description="Basic and acidic residues" evidence="1">
    <location>
        <begin position="279"/>
        <end position="288"/>
    </location>
</feature>
<feature type="region of interest" description="Disordered" evidence="1">
    <location>
        <begin position="259"/>
        <end position="292"/>
    </location>
</feature>
<accession>A0A2G8S2I1</accession>
<feature type="compositionally biased region" description="Polar residues" evidence="1">
    <location>
        <begin position="65"/>
        <end position="91"/>
    </location>
</feature>
<evidence type="ECO:0000313" key="3">
    <source>
        <dbReference type="Proteomes" id="UP000230002"/>
    </source>
</evidence>
<feature type="compositionally biased region" description="Polar residues" evidence="1">
    <location>
        <begin position="170"/>
        <end position="192"/>
    </location>
</feature>
<dbReference type="OrthoDB" id="3204217at2759"/>
<gene>
    <name evidence="2" type="ORF">GSI_09924</name>
</gene>
<feature type="compositionally biased region" description="Basic residues" evidence="1">
    <location>
        <begin position="21"/>
        <end position="32"/>
    </location>
</feature>
<feature type="compositionally biased region" description="Pro residues" evidence="1">
    <location>
        <begin position="7"/>
        <end position="18"/>
    </location>
</feature>